<keyword evidence="4" id="KW-0904">Protein phosphatase</keyword>
<evidence type="ECO:0000256" key="1">
    <source>
        <dbReference type="ARBA" id="ARBA00011063"/>
    </source>
</evidence>
<feature type="domain" description="Phosphotyrosine protein phosphatase I" evidence="6">
    <location>
        <begin position="7"/>
        <end position="145"/>
    </location>
</feature>
<dbReference type="InterPro" id="IPR050438">
    <property type="entry name" value="LMW_PTPase"/>
</dbReference>
<evidence type="ECO:0000313" key="8">
    <source>
        <dbReference type="Proteomes" id="UP000683497"/>
    </source>
</evidence>
<evidence type="ECO:0000256" key="3">
    <source>
        <dbReference type="ARBA" id="ARBA00022801"/>
    </source>
</evidence>
<evidence type="ECO:0000256" key="2">
    <source>
        <dbReference type="ARBA" id="ARBA00013064"/>
    </source>
</evidence>
<comment type="catalytic activity">
    <reaction evidence="5">
        <text>O-phospho-L-tyrosyl-[protein] + H2O = L-tyrosyl-[protein] + phosphate</text>
        <dbReference type="Rhea" id="RHEA:10684"/>
        <dbReference type="Rhea" id="RHEA-COMP:10136"/>
        <dbReference type="Rhea" id="RHEA-COMP:20101"/>
        <dbReference type="ChEBI" id="CHEBI:15377"/>
        <dbReference type="ChEBI" id="CHEBI:43474"/>
        <dbReference type="ChEBI" id="CHEBI:46858"/>
        <dbReference type="ChEBI" id="CHEBI:61978"/>
        <dbReference type="EC" id="3.1.3.48"/>
    </reaction>
</comment>
<dbReference type="InterPro" id="IPR036196">
    <property type="entry name" value="Ptyr_pPase_sf"/>
</dbReference>
<evidence type="ECO:0000259" key="6">
    <source>
        <dbReference type="SMART" id="SM00226"/>
    </source>
</evidence>
<dbReference type="SMART" id="SM00226">
    <property type="entry name" value="LMWPc"/>
    <property type="match status" value="1"/>
</dbReference>
<dbReference type="Gene3D" id="3.40.50.2300">
    <property type="match status" value="1"/>
</dbReference>
<dbReference type="EMBL" id="CP076838">
    <property type="protein sequence ID" value="QWW80910.1"/>
    <property type="molecule type" value="Genomic_DNA"/>
</dbReference>
<evidence type="ECO:0000256" key="4">
    <source>
        <dbReference type="ARBA" id="ARBA00022912"/>
    </source>
</evidence>
<keyword evidence="3" id="KW-0378">Hydrolase</keyword>
<dbReference type="InterPro" id="IPR023485">
    <property type="entry name" value="Ptyr_pPase"/>
</dbReference>
<sequence>MAIMRIKTILVVCTGNICRSPMGEGLLQQKMPEIAVSSAGISGLNGRPVHPQALAVAAAHGISLADHVARVVTAPMLKQHDLILAMEQAQINRISQIAPEVRGKALLYGKWQGGQEIPDPFGQSRDAFEYVFHLLSEASQEWASRLTVKGLPTCRQKQ</sequence>
<evidence type="ECO:0000256" key="5">
    <source>
        <dbReference type="ARBA" id="ARBA00051722"/>
    </source>
</evidence>
<organism evidence="7 8">
    <name type="scientific">Leclercia pneumoniae</name>
    <dbReference type="NCBI Taxonomy" id="2815358"/>
    <lineage>
        <taxon>Bacteria</taxon>
        <taxon>Pseudomonadati</taxon>
        <taxon>Pseudomonadota</taxon>
        <taxon>Gammaproteobacteria</taxon>
        <taxon>Enterobacterales</taxon>
        <taxon>Enterobacteriaceae</taxon>
        <taxon>Leclercia</taxon>
    </lineage>
</organism>
<name>A0ABX8JXA7_9ENTR</name>
<dbReference type="PANTHER" id="PTHR11717">
    <property type="entry name" value="LOW MOLECULAR WEIGHT PROTEIN TYROSINE PHOSPHATASE"/>
    <property type="match status" value="1"/>
</dbReference>
<dbReference type="Pfam" id="PF01451">
    <property type="entry name" value="LMWPc"/>
    <property type="match status" value="1"/>
</dbReference>
<accession>A0ABX8JXA7</accession>
<reference evidence="7 8" key="1">
    <citation type="submission" date="2021-06" db="EMBL/GenBank/DDBJ databases">
        <title>Leclercia pneumoniae sp. nov.</title>
        <authorList>
            <person name="Hoenemann M."/>
            <person name="Viehweger A."/>
            <person name="Dietze N."/>
        </authorList>
    </citation>
    <scope>NUCLEOTIDE SEQUENCE [LARGE SCALE GENOMIC DNA]</scope>
    <source>
        <strain evidence="8">49125</strain>
    </source>
</reference>
<dbReference type="CDD" id="cd16343">
    <property type="entry name" value="LMWPTP"/>
    <property type="match status" value="1"/>
</dbReference>
<protein>
    <recommendedName>
        <fullName evidence="2">protein-tyrosine-phosphatase</fullName>
        <ecNumber evidence="2">3.1.3.48</ecNumber>
    </recommendedName>
</protein>
<dbReference type="PANTHER" id="PTHR11717:SF31">
    <property type="entry name" value="LOW MOLECULAR WEIGHT PROTEIN-TYROSINE-PHOSPHATASE ETP-RELATED"/>
    <property type="match status" value="1"/>
</dbReference>
<proteinExistence type="inferred from homology"/>
<dbReference type="SUPFAM" id="SSF52788">
    <property type="entry name" value="Phosphotyrosine protein phosphatases I"/>
    <property type="match status" value="1"/>
</dbReference>
<gene>
    <name evidence="7" type="ORF">KQ929_06670</name>
</gene>
<dbReference type="EC" id="3.1.3.48" evidence="2"/>
<dbReference type="InterPro" id="IPR017867">
    <property type="entry name" value="Tyr_phospatase_low_mol_wt"/>
</dbReference>
<comment type="similarity">
    <text evidence="1">Belongs to the low molecular weight phosphotyrosine protein phosphatase family.</text>
</comment>
<keyword evidence="8" id="KW-1185">Reference proteome</keyword>
<dbReference type="PRINTS" id="PR00719">
    <property type="entry name" value="LMWPTPASE"/>
</dbReference>
<evidence type="ECO:0000313" key="7">
    <source>
        <dbReference type="EMBL" id="QWW80910.1"/>
    </source>
</evidence>
<dbReference type="RefSeq" id="WP_207292082.1">
    <property type="nucleotide sequence ID" value="NZ_CP071383.1"/>
</dbReference>
<dbReference type="Proteomes" id="UP000683497">
    <property type="component" value="Chromosome"/>
</dbReference>